<keyword evidence="2" id="KW-0964">Secreted</keyword>
<dbReference type="Pfam" id="PF24708">
    <property type="entry name" value="Lip_C"/>
    <property type="match status" value="1"/>
</dbReference>
<dbReference type="Proteomes" id="UP001610444">
    <property type="component" value="Unassembled WGS sequence"/>
</dbReference>
<keyword evidence="3" id="KW-0732">Signal</keyword>
<protein>
    <recommendedName>
        <fullName evidence="6">Lipase-like C-terminal domain-containing protein</fullName>
    </recommendedName>
</protein>
<evidence type="ECO:0000256" key="5">
    <source>
        <dbReference type="ARBA" id="ARBA00023098"/>
    </source>
</evidence>
<proteinExistence type="predicted"/>
<evidence type="ECO:0000259" key="6">
    <source>
        <dbReference type="Pfam" id="PF24708"/>
    </source>
</evidence>
<dbReference type="RefSeq" id="XP_070901247.1">
    <property type="nucleotide sequence ID" value="XM_071042834.1"/>
</dbReference>
<gene>
    <name evidence="7" type="ORF">BJX68DRAFT_254069</name>
</gene>
<dbReference type="InterPro" id="IPR056304">
    <property type="entry name" value="Lip-like_C"/>
</dbReference>
<keyword evidence="8" id="KW-1185">Reference proteome</keyword>
<evidence type="ECO:0000256" key="3">
    <source>
        <dbReference type="ARBA" id="ARBA00022729"/>
    </source>
</evidence>
<comment type="subcellular location">
    <subcellularLocation>
        <location evidence="1">Secreted</location>
    </subcellularLocation>
</comment>
<evidence type="ECO:0000313" key="7">
    <source>
        <dbReference type="EMBL" id="KAL2854082.1"/>
    </source>
</evidence>
<evidence type="ECO:0000256" key="2">
    <source>
        <dbReference type="ARBA" id="ARBA00022525"/>
    </source>
</evidence>
<dbReference type="SUPFAM" id="SSF53474">
    <property type="entry name" value="alpha/beta-Hydrolases"/>
    <property type="match status" value="1"/>
</dbReference>
<dbReference type="PANTHER" id="PTHR34043:SF3">
    <property type="entry name" value="ALPHA_BETA-HYDROLASES SUPERFAMILY PROTEIN"/>
    <property type="match status" value="1"/>
</dbReference>
<evidence type="ECO:0000256" key="1">
    <source>
        <dbReference type="ARBA" id="ARBA00004613"/>
    </source>
</evidence>
<keyword evidence="4" id="KW-0378">Hydrolase</keyword>
<evidence type="ECO:0000256" key="4">
    <source>
        <dbReference type="ARBA" id="ARBA00022801"/>
    </source>
</evidence>
<accession>A0ABR4KS39</accession>
<comment type="caution">
    <text evidence="7">The sequence shown here is derived from an EMBL/GenBank/DDBJ whole genome shotgun (WGS) entry which is preliminary data.</text>
</comment>
<sequence>MESSTILPGSGLSKLRDLVTNLNNTADLVRNKNPIILVLGFTGFGEPIFGSINYWGGFEDLAGALHEHTGVPIIMPRIGPISKGFDTRDTQTAQTIDVDYGRYINLPSDTAHTATKRAAVLGDLEPEWKWDNAHPVHMICHSQGGNTARLLIELLSGRHAETHSEYFATGNQRALIKSVMTLGTPYLGTTITSVIFDQVLRDVNVNELGHWGFTPHPGESFIAMHERLQAAIINWWNSNNNGIKDNGPDGIARLNRDFNPQPNPRTYYFTISFDATRPFPAINLSDQDLKSFPVHPAMSFWGLGYPGIGNIAAKGVSLIARVWHHFSNSFPGSPNDIEYARPGSRIPRSDMLPLLSLFSLGMSGIDAPFGPPEQNDGIVDTGFNIQRDEGSKGVVFWNFGVMEGIDHADEVGVFTVRETACIS</sequence>
<dbReference type="Gene3D" id="3.40.50.1820">
    <property type="entry name" value="alpha/beta hydrolase"/>
    <property type="match status" value="1"/>
</dbReference>
<name>A0ABR4KS39_9EURO</name>
<feature type="domain" description="Lipase-like C-terminal" evidence="6">
    <location>
        <begin position="31"/>
        <end position="277"/>
    </location>
</feature>
<reference evidence="7 8" key="1">
    <citation type="submission" date="2024-07" db="EMBL/GenBank/DDBJ databases">
        <title>Section-level genome sequencing and comparative genomics of Aspergillus sections Usti and Cavernicolus.</title>
        <authorList>
            <consortium name="Lawrence Berkeley National Laboratory"/>
            <person name="Nybo J.L."/>
            <person name="Vesth T.C."/>
            <person name="Theobald S."/>
            <person name="Frisvad J.C."/>
            <person name="Larsen T.O."/>
            <person name="Kjaerboelling I."/>
            <person name="Rothschild-Mancinelli K."/>
            <person name="Lyhne E.K."/>
            <person name="Kogle M.E."/>
            <person name="Barry K."/>
            <person name="Clum A."/>
            <person name="Na H."/>
            <person name="Ledsgaard L."/>
            <person name="Lin J."/>
            <person name="Lipzen A."/>
            <person name="Kuo A."/>
            <person name="Riley R."/>
            <person name="Mondo S."/>
            <person name="LaButti K."/>
            <person name="Haridas S."/>
            <person name="Pangalinan J."/>
            <person name="Salamov A.A."/>
            <person name="Simmons B.A."/>
            <person name="Magnuson J.K."/>
            <person name="Chen J."/>
            <person name="Drula E."/>
            <person name="Henrissat B."/>
            <person name="Wiebenga A."/>
            <person name="Lubbers R.J."/>
            <person name="Gomes A.C."/>
            <person name="Macurrencykelacurrency M.R."/>
            <person name="Stajich J."/>
            <person name="Grigoriev I.V."/>
            <person name="Mortensen U.H."/>
            <person name="De vries R.P."/>
            <person name="Baker S.E."/>
            <person name="Andersen M.R."/>
        </authorList>
    </citation>
    <scope>NUCLEOTIDE SEQUENCE [LARGE SCALE GENOMIC DNA]</scope>
    <source>
        <strain evidence="7 8">CBS 756.74</strain>
    </source>
</reference>
<dbReference type="InterPro" id="IPR029058">
    <property type="entry name" value="AB_hydrolase_fold"/>
</dbReference>
<organism evidence="7 8">
    <name type="scientific">Aspergillus pseudodeflectus</name>
    <dbReference type="NCBI Taxonomy" id="176178"/>
    <lineage>
        <taxon>Eukaryota</taxon>
        <taxon>Fungi</taxon>
        <taxon>Dikarya</taxon>
        <taxon>Ascomycota</taxon>
        <taxon>Pezizomycotina</taxon>
        <taxon>Eurotiomycetes</taxon>
        <taxon>Eurotiomycetidae</taxon>
        <taxon>Eurotiales</taxon>
        <taxon>Aspergillaceae</taxon>
        <taxon>Aspergillus</taxon>
        <taxon>Aspergillus subgen. Nidulantes</taxon>
    </lineage>
</organism>
<dbReference type="EMBL" id="JBFXLR010000012">
    <property type="protein sequence ID" value="KAL2854082.1"/>
    <property type="molecule type" value="Genomic_DNA"/>
</dbReference>
<dbReference type="PANTHER" id="PTHR34043">
    <property type="entry name" value="ALPHA/BETA-HYDROLASES SUPERFAMILY PROTEIN"/>
    <property type="match status" value="1"/>
</dbReference>
<keyword evidence="5" id="KW-0443">Lipid metabolism</keyword>
<dbReference type="GeneID" id="98157998"/>
<evidence type="ECO:0000313" key="8">
    <source>
        <dbReference type="Proteomes" id="UP001610444"/>
    </source>
</evidence>